<dbReference type="SUPFAM" id="SSF53187">
    <property type="entry name" value="Zn-dependent exopeptidases"/>
    <property type="match status" value="1"/>
</dbReference>
<dbReference type="InterPro" id="IPR000834">
    <property type="entry name" value="Peptidase_M14"/>
</dbReference>
<sequence>MSISKRPSHSGKLPSSNVSWRAFRLLLKAAAMSIAMLSGSALADFCESDIALIDSNFSGGNLGVCEFTTPTSVSFTITPEDAPPINPSAWYSFRLSPKKNEALQLSLTFVDGHARYWPKVSTDGTTWQRLDDSQVSISEDRSILTITLERRSDPLFISAQELLVNDDYEQWMRSLAAHPEVGSRTLGRSIQGRPIQALITEQKPEVVYLFGRQHPPEITGGLAMQSFVDELFGDSDLANEFRARFMLVLVPLINPDGVDAGHWRHNMGGRDLNRDWGPFTQPEIQSIKRLIDEIDEAGIAPKLMLDFHSTQRSRFYTQMPEDFDEEIDFARDWLDRARLRMSDFDFLYDPRKPSGQENTKNYFYSTYQIPAITYEIGDEVDRGDISRTSPIFAQEMMRVMLERE</sequence>
<accession>A0A0R2T3T8</accession>
<dbReference type="PANTHER" id="PTHR12756">
    <property type="entry name" value="CYTOSOLIC CARBOXYPEPTIDASE"/>
    <property type="match status" value="1"/>
</dbReference>
<keyword evidence="3" id="KW-0732">Signal</keyword>
<dbReference type="Pfam" id="PF00246">
    <property type="entry name" value="Peptidase_M14"/>
    <property type="match status" value="1"/>
</dbReference>
<dbReference type="GO" id="GO:0006508">
    <property type="term" value="P:proteolysis"/>
    <property type="evidence" value="ECO:0007669"/>
    <property type="project" value="InterPro"/>
</dbReference>
<feature type="signal peptide" evidence="3">
    <location>
        <begin position="1"/>
        <end position="43"/>
    </location>
</feature>
<gene>
    <name evidence="5" type="ORF">ABR72_00290</name>
</gene>
<dbReference type="Proteomes" id="UP000051547">
    <property type="component" value="Unassembled WGS sequence"/>
</dbReference>
<evidence type="ECO:0000256" key="3">
    <source>
        <dbReference type="SAM" id="SignalP"/>
    </source>
</evidence>
<organism evidence="5 6">
    <name type="scientific">OM182 bacterium BACL3 MAG-120920-bin41</name>
    <dbReference type="NCBI Taxonomy" id="1655580"/>
    <lineage>
        <taxon>Bacteria</taxon>
        <taxon>Pseudomonadati</taxon>
        <taxon>Pseudomonadota</taxon>
        <taxon>Gammaproteobacteria</taxon>
        <taxon>OMG group</taxon>
        <taxon>OM182 clade</taxon>
    </lineage>
</organism>
<feature type="chain" id="PRO_5006424329" description="Peptidase M14 domain-containing protein" evidence="3">
    <location>
        <begin position="44"/>
        <end position="404"/>
    </location>
</feature>
<comment type="caution">
    <text evidence="5">The sequence shown here is derived from an EMBL/GenBank/DDBJ whole genome shotgun (WGS) entry which is preliminary data.</text>
</comment>
<dbReference type="Pfam" id="PF18027">
    <property type="entry name" value="Pepdidase_M14_N"/>
    <property type="match status" value="1"/>
</dbReference>
<dbReference type="GO" id="GO:0008270">
    <property type="term" value="F:zinc ion binding"/>
    <property type="evidence" value="ECO:0007669"/>
    <property type="project" value="InterPro"/>
</dbReference>
<dbReference type="InterPro" id="IPR050821">
    <property type="entry name" value="Cytosolic_carboxypeptidase"/>
</dbReference>
<protein>
    <recommendedName>
        <fullName evidence="4">Peptidase M14 domain-containing protein</fullName>
    </recommendedName>
</protein>
<evidence type="ECO:0000259" key="4">
    <source>
        <dbReference type="PROSITE" id="PS52035"/>
    </source>
</evidence>
<comment type="similarity">
    <text evidence="2">Belongs to the peptidase M14 family.</text>
</comment>
<dbReference type="Gene3D" id="3.40.630.10">
    <property type="entry name" value="Zn peptidases"/>
    <property type="match status" value="1"/>
</dbReference>
<comment type="caution">
    <text evidence="2">Lacks conserved residue(s) required for the propagation of feature annotation.</text>
</comment>
<dbReference type="CDD" id="cd06237">
    <property type="entry name" value="M14_Nna1-like"/>
    <property type="match status" value="1"/>
</dbReference>
<dbReference type="EMBL" id="LIBE01000258">
    <property type="protein sequence ID" value="KRO81766.1"/>
    <property type="molecule type" value="Genomic_DNA"/>
</dbReference>
<evidence type="ECO:0000256" key="2">
    <source>
        <dbReference type="PROSITE-ProRule" id="PRU01379"/>
    </source>
</evidence>
<dbReference type="Gene3D" id="2.60.40.3120">
    <property type="match status" value="1"/>
</dbReference>
<comment type="cofactor">
    <cofactor evidence="1">
        <name>Zn(2+)</name>
        <dbReference type="ChEBI" id="CHEBI:29105"/>
    </cofactor>
</comment>
<evidence type="ECO:0000313" key="6">
    <source>
        <dbReference type="Proteomes" id="UP000051547"/>
    </source>
</evidence>
<dbReference type="PROSITE" id="PS52035">
    <property type="entry name" value="PEPTIDASE_M14"/>
    <property type="match status" value="1"/>
</dbReference>
<dbReference type="PANTHER" id="PTHR12756:SF11">
    <property type="entry name" value="CYTOSOLIC CARBOXYPEPTIDASE 1"/>
    <property type="match status" value="1"/>
</dbReference>
<proteinExistence type="inferred from homology"/>
<evidence type="ECO:0000256" key="1">
    <source>
        <dbReference type="ARBA" id="ARBA00001947"/>
    </source>
</evidence>
<evidence type="ECO:0000313" key="5">
    <source>
        <dbReference type="EMBL" id="KRO81766.1"/>
    </source>
</evidence>
<dbReference type="GO" id="GO:0004181">
    <property type="term" value="F:metallocarboxypeptidase activity"/>
    <property type="evidence" value="ECO:0007669"/>
    <property type="project" value="InterPro"/>
</dbReference>
<dbReference type="InterPro" id="IPR040626">
    <property type="entry name" value="Pepdidase_M14_N"/>
</dbReference>
<feature type="domain" description="Peptidase M14" evidence="4">
    <location>
        <begin position="161"/>
        <end position="404"/>
    </location>
</feature>
<reference evidence="5 6" key="1">
    <citation type="submission" date="2015-10" db="EMBL/GenBank/DDBJ databases">
        <title>Metagenome-Assembled Genomes uncover a global brackish microbiome.</title>
        <authorList>
            <person name="Hugerth L.W."/>
            <person name="Larsson J."/>
            <person name="Alneberg J."/>
            <person name="Lindh M.V."/>
            <person name="Legrand C."/>
            <person name="Pinhassi J."/>
            <person name="Andersson A.F."/>
        </authorList>
    </citation>
    <scope>NUCLEOTIDE SEQUENCE [LARGE SCALE GENOMIC DNA]</scope>
    <source>
        <strain evidence="5">BACL4 MAG-120920-bin41</strain>
    </source>
</reference>
<name>A0A0R2T3T8_9GAMM</name>
<dbReference type="AlphaFoldDB" id="A0A0R2T3T8"/>